<organism evidence="2 3">
    <name type="scientific">Ciona savignyi</name>
    <name type="common">Pacific transparent sea squirt</name>
    <dbReference type="NCBI Taxonomy" id="51511"/>
    <lineage>
        <taxon>Eukaryota</taxon>
        <taxon>Metazoa</taxon>
        <taxon>Chordata</taxon>
        <taxon>Tunicata</taxon>
        <taxon>Ascidiacea</taxon>
        <taxon>Phlebobranchia</taxon>
        <taxon>Cionidae</taxon>
        <taxon>Ciona</taxon>
    </lineage>
</organism>
<keyword evidence="3" id="KW-1185">Reference proteome</keyword>
<sequence length="190" mass="20994">MASTNSNRNLINLYVDSTQPECDTVLLPDNSIFCSGPLTQVDILCQQEAPQKMTEVVIDAGNTPFDHHKPISHNIEEQAQKEDLFLLNSNNNAAGIDNETPLTNGFRDEFSDLSKSRSGIMSDMNIVIEADVHGNTQKPSRNVEGKETESMKQSNVVKDGNPAPNKAKVKIHDEDVIHEESIYPPQPRGP</sequence>
<dbReference type="InParanoid" id="H2Y8S8"/>
<evidence type="ECO:0000313" key="2">
    <source>
        <dbReference type="Ensembl" id="ENSCSAVP00000001726.1"/>
    </source>
</evidence>
<reference evidence="3" key="1">
    <citation type="submission" date="2003-08" db="EMBL/GenBank/DDBJ databases">
        <authorList>
            <person name="Birren B."/>
            <person name="Nusbaum C."/>
            <person name="Abebe A."/>
            <person name="Abouelleil A."/>
            <person name="Adekoya E."/>
            <person name="Ait-zahra M."/>
            <person name="Allen N."/>
            <person name="Allen T."/>
            <person name="An P."/>
            <person name="Anderson M."/>
            <person name="Anderson S."/>
            <person name="Arachchi H."/>
            <person name="Armbruster J."/>
            <person name="Bachantsang P."/>
            <person name="Baldwin J."/>
            <person name="Barry A."/>
            <person name="Bayul T."/>
            <person name="Blitshsteyn B."/>
            <person name="Bloom T."/>
            <person name="Blye J."/>
            <person name="Boguslavskiy L."/>
            <person name="Borowsky M."/>
            <person name="Boukhgalter B."/>
            <person name="Brunache A."/>
            <person name="Butler J."/>
            <person name="Calixte N."/>
            <person name="Calvo S."/>
            <person name="Camarata J."/>
            <person name="Campo K."/>
            <person name="Chang J."/>
            <person name="Cheshatsang Y."/>
            <person name="Citroen M."/>
            <person name="Collymore A."/>
            <person name="Considine T."/>
            <person name="Cook A."/>
            <person name="Cooke P."/>
            <person name="Corum B."/>
            <person name="Cuomo C."/>
            <person name="David R."/>
            <person name="Dawoe T."/>
            <person name="Degray S."/>
            <person name="Dodge S."/>
            <person name="Dooley K."/>
            <person name="Dorje P."/>
            <person name="Dorjee K."/>
            <person name="Dorris L."/>
            <person name="Duffey N."/>
            <person name="Dupes A."/>
            <person name="Elkins T."/>
            <person name="Engels R."/>
            <person name="Erickson J."/>
            <person name="Farina A."/>
            <person name="Faro S."/>
            <person name="Ferreira P."/>
            <person name="Fischer H."/>
            <person name="Fitzgerald M."/>
            <person name="Foley K."/>
            <person name="Gage D."/>
            <person name="Galagan J."/>
            <person name="Gearin G."/>
            <person name="Gnerre S."/>
            <person name="Gnirke A."/>
            <person name="Goyette A."/>
            <person name="Graham J."/>
            <person name="Grandbois E."/>
            <person name="Gyaltsen K."/>
            <person name="Hafez N."/>
            <person name="Hagopian D."/>
            <person name="Hagos B."/>
            <person name="Hall J."/>
            <person name="Hatcher B."/>
            <person name="Heller A."/>
            <person name="Higgins H."/>
            <person name="Honan T."/>
            <person name="Horn A."/>
            <person name="Houde N."/>
            <person name="Hughes L."/>
            <person name="Hulme W."/>
            <person name="Husby E."/>
            <person name="Iliev I."/>
            <person name="Jaffe D."/>
            <person name="Jones C."/>
            <person name="Kamal M."/>
            <person name="Kamat A."/>
            <person name="Kamvysselis M."/>
            <person name="Karlsson E."/>
            <person name="Kells C."/>
            <person name="Kieu A."/>
            <person name="Kisner P."/>
            <person name="Kodira C."/>
            <person name="Kulbokas E."/>
            <person name="Labutti K."/>
            <person name="Lama D."/>
            <person name="Landers T."/>
            <person name="Leger J."/>
            <person name="Levine S."/>
            <person name="Lewis D."/>
            <person name="Lewis T."/>
            <person name="Lindblad-toh K."/>
            <person name="Liu X."/>
            <person name="Lokyitsang T."/>
            <person name="Lokyitsang Y."/>
            <person name="Lucien O."/>
            <person name="Lui A."/>
            <person name="Ma L.J."/>
            <person name="Mabbitt R."/>
            <person name="Macdonald J."/>
            <person name="Maclean C."/>
            <person name="Major J."/>
            <person name="Manning J."/>
            <person name="Marabella R."/>
            <person name="Maru K."/>
            <person name="Matthews C."/>
            <person name="Mauceli E."/>
            <person name="Mccarthy M."/>
            <person name="Mcdonough S."/>
            <person name="Mcghee T."/>
            <person name="Meldrim J."/>
            <person name="Meneus L."/>
            <person name="Mesirov J."/>
            <person name="Mihalev A."/>
            <person name="Mihova T."/>
            <person name="Mikkelsen T."/>
            <person name="Mlenga V."/>
            <person name="Moru K."/>
            <person name="Mozes J."/>
            <person name="Mulrain L."/>
            <person name="Munson G."/>
            <person name="Naylor J."/>
            <person name="Newes C."/>
            <person name="Nguyen C."/>
            <person name="Nguyen N."/>
            <person name="Nguyen T."/>
            <person name="Nicol R."/>
            <person name="Nielsen C."/>
            <person name="Nizzari M."/>
            <person name="Norbu C."/>
            <person name="Norbu N."/>
            <person name="O'donnell P."/>
            <person name="Okoawo O."/>
            <person name="O'leary S."/>
            <person name="Omotosho B."/>
            <person name="O'neill K."/>
            <person name="Osman S."/>
            <person name="Parker S."/>
            <person name="Perrin D."/>
            <person name="Phunkhang P."/>
            <person name="Piqani B."/>
            <person name="Purcell S."/>
            <person name="Rachupka T."/>
            <person name="Ramasamy U."/>
            <person name="Rameau R."/>
            <person name="Ray V."/>
            <person name="Raymond C."/>
            <person name="Retta R."/>
            <person name="Richardson S."/>
            <person name="Rise C."/>
            <person name="Rodriguez J."/>
            <person name="Rogers J."/>
            <person name="Rogov P."/>
            <person name="Rutman M."/>
            <person name="Schupbach R."/>
            <person name="Seaman C."/>
            <person name="Settipalli S."/>
            <person name="Sharpe T."/>
            <person name="Sheridan J."/>
            <person name="Sherpa N."/>
            <person name="Shi J."/>
            <person name="Smirnov S."/>
            <person name="Smith C."/>
            <person name="Sougnez C."/>
            <person name="Spencer B."/>
            <person name="Stalker J."/>
            <person name="Stange-thomann N."/>
            <person name="Stavropoulos S."/>
            <person name="Stetson K."/>
            <person name="Stone C."/>
            <person name="Stone S."/>
            <person name="Stubbs M."/>
            <person name="Talamas J."/>
            <person name="Tchuinga P."/>
            <person name="Tenzing P."/>
            <person name="Tesfaye S."/>
            <person name="Theodore J."/>
            <person name="Thoulutsang Y."/>
            <person name="Topham K."/>
            <person name="Towey S."/>
            <person name="Tsamla T."/>
            <person name="Tsomo N."/>
            <person name="Vallee D."/>
            <person name="Vassiliev H."/>
            <person name="Venkataraman V."/>
            <person name="Vinson J."/>
            <person name="Vo A."/>
            <person name="Wade C."/>
            <person name="Wang S."/>
            <person name="Wangchuk T."/>
            <person name="Wangdi T."/>
            <person name="Whittaker C."/>
            <person name="Wilkinson J."/>
            <person name="Wu Y."/>
            <person name="Wyman D."/>
            <person name="Yadav S."/>
            <person name="Yang S."/>
            <person name="Yang X."/>
            <person name="Yeager S."/>
            <person name="Yee E."/>
            <person name="Young G."/>
            <person name="Zainoun J."/>
            <person name="Zembeck L."/>
            <person name="Zimmer A."/>
            <person name="Zody M."/>
            <person name="Lander E."/>
        </authorList>
    </citation>
    <scope>NUCLEOTIDE SEQUENCE [LARGE SCALE GENOMIC DNA]</scope>
</reference>
<protein>
    <submittedName>
        <fullName evidence="2">Uncharacterized protein</fullName>
    </submittedName>
</protein>
<feature type="compositionally biased region" description="Basic and acidic residues" evidence="1">
    <location>
        <begin position="170"/>
        <end position="181"/>
    </location>
</feature>
<reference evidence="2" key="2">
    <citation type="submission" date="2025-08" db="UniProtKB">
        <authorList>
            <consortium name="Ensembl"/>
        </authorList>
    </citation>
    <scope>IDENTIFICATION</scope>
</reference>
<dbReference type="Proteomes" id="UP000007875">
    <property type="component" value="Unassembled WGS sequence"/>
</dbReference>
<dbReference type="HOGENOM" id="CLU_1431060_0_0_1"/>
<dbReference type="AlphaFoldDB" id="H2Y8S8"/>
<evidence type="ECO:0000256" key="1">
    <source>
        <dbReference type="SAM" id="MobiDB-lite"/>
    </source>
</evidence>
<feature type="region of interest" description="Disordered" evidence="1">
    <location>
        <begin position="134"/>
        <end position="190"/>
    </location>
</feature>
<proteinExistence type="predicted"/>
<dbReference type="Ensembl" id="ENSCSAVT00000001754.1">
    <property type="protein sequence ID" value="ENSCSAVP00000001726.1"/>
    <property type="gene ID" value="ENSCSAVG00000000999.1"/>
</dbReference>
<feature type="compositionally biased region" description="Basic and acidic residues" evidence="1">
    <location>
        <begin position="141"/>
        <end position="150"/>
    </location>
</feature>
<reference evidence="2" key="3">
    <citation type="submission" date="2025-09" db="UniProtKB">
        <authorList>
            <consortium name="Ensembl"/>
        </authorList>
    </citation>
    <scope>IDENTIFICATION</scope>
</reference>
<accession>H2Y8S8</accession>
<name>H2Y8S8_CIOSA</name>
<evidence type="ECO:0000313" key="3">
    <source>
        <dbReference type="Proteomes" id="UP000007875"/>
    </source>
</evidence>